<keyword evidence="1" id="KW-1133">Transmembrane helix</keyword>
<name>A0A2N9FQ54_FAGSY</name>
<protein>
    <submittedName>
        <fullName evidence="2">Uncharacterized protein</fullName>
    </submittedName>
</protein>
<proteinExistence type="predicted"/>
<gene>
    <name evidence="2" type="ORF">FSB_LOCUS20739</name>
</gene>
<evidence type="ECO:0000256" key="1">
    <source>
        <dbReference type="SAM" id="Phobius"/>
    </source>
</evidence>
<dbReference type="AlphaFoldDB" id="A0A2N9FQ54"/>
<keyword evidence="1" id="KW-0472">Membrane</keyword>
<dbReference type="EMBL" id="OIVN01001337">
    <property type="protein sequence ID" value="SPC92857.1"/>
    <property type="molecule type" value="Genomic_DNA"/>
</dbReference>
<evidence type="ECO:0000313" key="2">
    <source>
        <dbReference type="EMBL" id="SPC92857.1"/>
    </source>
</evidence>
<reference evidence="2" key="1">
    <citation type="submission" date="2018-02" db="EMBL/GenBank/DDBJ databases">
        <authorList>
            <person name="Cohen D.B."/>
            <person name="Kent A.D."/>
        </authorList>
    </citation>
    <scope>NUCLEOTIDE SEQUENCE</scope>
</reference>
<organism evidence="2">
    <name type="scientific">Fagus sylvatica</name>
    <name type="common">Beechnut</name>
    <dbReference type="NCBI Taxonomy" id="28930"/>
    <lineage>
        <taxon>Eukaryota</taxon>
        <taxon>Viridiplantae</taxon>
        <taxon>Streptophyta</taxon>
        <taxon>Embryophyta</taxon>
        <taxon>Tracheophyta</taxon>
        <taxon>Spermatophyta</taxon>
        <taxon>Magnoliopsida</taxon>
        <taxon>eudicotyledons</taxon>
        <taxon>Gunneridae</taxon>
        <taxon>Pentapetalae</taxon>
        <taxon>rosids</taxon>
        <taxon>fabids</taxon>
        <taxon>Fagales</taxon>
        <taxon>Fagaceae</taxon>
        <taxon>Fagus</taxon>
    </lineage>
</organism>
<accession>A0A2N9FQ54</accession>
<keyword evidence="1" id="KW-0812">Transmembrane</keyword>
<sequence length="95" mass="11158">MWWWSRVIEPWVWWFAFWSRRGGGAVGVVVGLSIWVRCVWFAFWSRRGGGAVGVVWLWGCRSRPRCGGLRSCLSVVVEPWVWLWGCRWIEEGGEK</sequence>
<feature type="transmembrane region" description="Helical" evidence="1">
    <location>
        <begin position="23"/>
        <end position="43"/>
    </location>
</feature>